<dbReference type="GO" id="GO:0009279">
    <property type="term" value="C:cell outer membrane"/>
    <property type="evidence" value="ECO:0007669"/>
    <property type="project" value="UniProtKB-SubCell"/>
</dbReference>
<evidence type="ECO:0000256" key="4">
    <source>
        <dbReference type="ARBA" id="ARBA00023136"/>
    </source>
</evidence>
<accession>M7NB60</accession>
<dbReference type="InterPro" id="IPR012944">
    <property type="entry name" value="SusD_RagB_dom"/>
</dbReference>
<keyword evidence="9" id="KW-1185">Reference proteome</keyword>
<evidence type="ECO:0000259" key="7">
    <source>
        <dbReference type="Pfam" id="PF14322"/>
    </source>
</evidence>
<evidence type="ECO:0000313" key="8">
    <source>
        <dbReference type="EMBL" id="EMR04436.1"/>
    </source>
</evidence>
<dbReference type="AlphaFoldDB" id="M7NB60"/>
<feature type="domain" description="SusD-like N-terminal" evidence="7">
    <location>
        <begin position="37"/>
        <end position="224"/>
    </location>
</feature>
<evidence type="ECO:0000256" key="5">
    <source>
        <dbReference type="ARBA" id="ARBA00023237"/>
    </source>
</evidence>
<dbReference type="Proteomes" id="UP000011910">
    <property type="component" value="Unassembled WGS sequence"/>
</dbReference>
<evidence type="ECO:0000256" key="2">
    <source>
        <dbReference type="ARBA" id="ARBA00006275"/>
    </source>
</evidence>
<dbReference type="OrthoDB" id="9792139at2"/>
<sequence length="491" mass="54190">MKKIILSAAVLGTVFLAGCTDKLELEPEQSLSNEQALNSFAKAQTAIYGSYDGFQALAYYGRDFPVMADANSDDIVIGQNSGRFLRDNDFQYSAEYATSTGFWNAAYAVIGRANNVINAMPNITDGSEEQRNQVLGEALFIRALAHFDLVRRFAQPYSLDNGAGLGVPYITVTEIGEPSRNTVAEVYNLVIADLERAETLMTQDVGKFRANKKAAQALLSRVHLYRGTAADNQKVVDWANAAETGMSLVSNADYLADWFSDGSAESFFELKFVADENRGADNYGYIYLPTVTTDVFAANIDLPTTMVNSNGYGDLRPSNELIGLLDENDIRRNFIQFVPGWDDDFQFKFLNQVADIAGLISPRILRLSEVVLNRAEANAKLGNFIQARADLNRIRTRAGLPELTLELVGNDNLLMEILEERRRELMFEGHRFYDLMRNGMDLIREDCGAIATSGGACRINSGDTRVAYPIPQREIDANPGMAGQQNPGYGG</sequence>
<dbReference type="Gene3D" id="1.25.40.390">
    <property type="match status" value="2"/>
</dbReference>
<comment type="similarity">
    <text evidence="2">Belongs to the SusD family.</text>
</comment>
<proteinExistence type="inferred from homology"/>
<keyword evidence="4" id="KW-0472">Membrane</keyword>
<dbReference type="eggNOG" id="COG3193">
    <property type="taxonomic scope" value="Bacteria"/>
</dbReference>
<dbReference type="EMBL" id="AODQ01000006">
    <property type="protein sequence ID" value="EMR04436.1"/>
    <property type="molecule type" value="Genomic_DNA"/>
</dbReference>
<reference evidence="8 9" key="1">
    <citation type="journal article" date="2013" name="Genome Announc.">
        <title>Draft Genome Sequence of Cesiribacter andamanensis Strain AMV16T, Isolated from a Soil Sample from a Mud Volcano in the Andaman Islands, India.</title>
        <authorList>
            <person name="Shivaji S."/>
            <person name="Ara S."/>
            <person name="Begum Z."/>
            <person name="Srinivas T.N."/>
            <person name="Singh A."/>
            <person name="Kumar Pinnaka A."/>
        </authorList>
    </citation>
    <scope>NUCLEOTIDE SEQUENCE [LARGE SCALE GENOMIC DNA]</scope>
    <source>
        <strain evidence="8 9">AMV16</strain>
    </source>
</reference>
<evidence type="ECO:0000256" key="3">
    <source>
        <dbReference type="ARBA" id="ARBA00022729"/>
    </source>
</evidence>
<feature type="domain" description="RagB/SusD" evidence="6">
    <location>
        <begin position="363"/>
        <end position="489"/>
    </location>
</feature>
<dbReference type="Pfam" id="PF14322">
    <property type="entry name" value="SusD-like_3"/>
    <property type="match status" value="1"/>
</dbReference>
<dbReference type="CDD" id="cd08977">
    <property type="entry name" value="SusD"/>
    <property type="match status" value="1"/>
</dbReference>
<keyword evidence="5" id="KW-0998">Cell outer membrane</keyword>
<dbReference type="RefSeq" id="WP_009193877.1">
    <property type="nucleotide sequence ID" value="NZ_AODQ01000006.1"/>
</dbReference>
<dbReference type="SUPFAM" id="SSF48452">
    <property type="entry name" value="TPR-like"/>
    <property type="match status" value="1"/>
</dbReference>
<protein>
    <submittedName>
        <fullName evidence="8">SusD family protein</fullName>
    </submittedName>
</protein>
<dbReference type="InterPro" id="IPR033985">
    <property type="entry name" value="SusD-like_N"/>
</dbReference>
<dbReference type="InterPro" id="IPR011990">
    <property type="entry name" value="TPR-like_helical_dom_sf"/>
</dbReference>
<evidence type="ECO:0000259" key="6">
    <source>
        <dbReference type="Pfam" id="PF07980"/>
    </source>
</evidence>
<comment type="subcellular location">
    <subcellularLocation>
        <location evidence="1">Cell outer membrane</location>
    </subcellularLocation>
</comment>
<dbReference type="STRING" id="1279009.ADICEAN_00470"/>
<gene>
    <name evidence="8" type="ORF">ADICEAN_00470</name>
</gene>
<keyword evidence="3" id="KW-0732">Signal</keyword>
<dbReference type="PROSITE" id="PS51257">
    <property type="entry name" value="PROKAR_LIPOPROTEIN"/>
    <property type="match status" value="1"/>
</dbReference>
<evidence type="ECO:0000313" key="9">
    <source>
        <dbReference type="Proteomes" id="UP000011910"/>
    </source>
</evidence>
<comment type="caution">
    <text evidence="8">The sequence shown here is derived from an EMBL/GenBank/DDBJ whole genome shotgun (WGS) entry which is preliminary data.</text>
</comment>
<dbReference type="Pfam" id="PF07980">
    <property type="entry name" value="SusD_RagB"/>
    <property type="match status" value="1"/>
</dbReference>
<organism evidence="8 9">
    <name type="scientific">Cesiribacter andamanensis AMV16</name>
    <dbReference type="NCBI Taxonomy" id="1279009"/>
    <lineage>
        <taxon>Bacteria</taxon>
        <taxon>Pseudomonadati</taxon>
        <taxon>Bacteroidota</taxon>
        <taxon>Cytophagia</taxon>
        <taxon>Cytophagales</taxon>
        <taxon>Cesiribacteraceae</taxon>
        <taxon>Cesiribacter</taxon>
    </lineage>
</organism>
<name>M7NB60_9BACT</name>
<evidence type="ECO:0000256" key="1">
    <source>
        <dbReference type="ARBA" id="ARBA00004442"/>
    </source>
</evidence>